<dbReference type="Gene3D" id="2.20.25.10">
    <property type="match status" value="1"/>
</dbReference>
<gene>
    <name evidence="1" type="ORF">UFOPK3164_00844</name>
    <name evidence="2" type="ORF">UFOPK3427_00422</name>
    <name evidence="3" type="ORF">UFOPK4112_00653</name>
</gene>
<organism evidence="2">
    <name type="scientific">freshwater metagenome</name>
    <dbReference type="NCBI Taxonomy" id="449393"/>
    <lineage>
        <taxon>unclassified sequences</taxon>
        <taxon>metagenomes</taxon>
        <taxon>ecological metagenomes</taxon>
    </lineage>
</organism>
<sequence length="79" mass="8578">MALDTLLIGILACPIDKGTLLYFEDDDILYNPRTKTAYDVNDGIPVLLPDAGRVVDAKEDKRLMAKKASAVETGANSPR</sequence>
<accession>A0A6J7D791</accession>
<reference evidence="2" key="1">
    <citation type="submission" date="2020-05" db="EMBL/GenBank/DDBJ databases">
        <authorList>
            <person name="Chiriac C."/>
            <person name="Salcher M."/>
            <person name="Ghai R."/>
            <person name="Kavagutti S V."/>
        </authorList>
    </citation>
    <scope>NUCLEOTIDE SEQUENCE</scope>
</reference>
<proteinExistence type="predicted"/>
<dbReference type="EMBL" id="CAFABE010000032">
    <property type="protein sequence ID" value="CAB4827278.1"/>
    <property type="molecule type" value="Genomic_DNA"/>
</dbReference>
<evidence type="ECO:0000313" key="2">
    <source>
        <dbReference type="EMBL" id="CAB4864835.1"/>
    </source>
</evidence>
<dbReference type="Pfam" id="PF03966">
    <property type="entry name" value="Trm112p"/>
    <property type="match status" value="1"/>
</dbReference>
<protein>
    <submittedName>
        <fullName evidence="2">Unannotated protein</fullName>
    </submittedName>
</protein>
<evidence type="ECO:0000313" key="3">
    <source>
        <dbReference type="EMBL" id="CAB5016786.1"/>
    </source>
</evidence>
<dbReference type="GO" id="GO:0005829">
    <property type="term" value="C:cytosol"/>
    <property type="evidence" value="ECO:0007669"/>
    <property type="project" value="TreeGrafter"/>
</dbReference>
<dbReference type="PANTHER" id="PTHR33505">
    <property type="entry name" value="ZGC:162634"/>
    <property type="match status" value="1"/>
</dbReference>
<dbReference type="EMBL" id="CAFBLT010000001">
    <property type="protein sequence ID" value="CAB4864835.1"/>
    <property type="molecule type" value="Genomic_DNA"/>
</dbReference>
<dbReference type="EMBL" id="CAFBPM010000005">
    <property type="protein sequence ID" value="CAB5016786.1"/>
    <property type="molecule type" value="Genomic_DNA"/>
</dbReference>
<name>A0A6J7D791_9ZZZZ</name>
<dbReference type="InterPro" id="IPR005651">
    <property type="entry name" value="Trm112-like"/>
</dbReference>
<dbReference type="SUPFAM" id="SSF158997">
    <property type="entry name" value="Trm112p-like"/>
    <property type="match status" value="1"/>
</dbReference>
<dbReference type="PANTHER" id="PTHR33505:SF4">
    <property type="entry name" value="PROTEIN PREY, MITOCHONDRIAL"/>
    <property type="match status" value="1"/>
</dbReference>
<dbReference type="AlphaFoldDB" id="A0A6J7D791"/>
<evidence type="ECO:0000313" key="1">
    <source>
        <dbReference type="EMBL" id="CAB4827278.1"/>
    </source>
</evidence>